<name>A0A8S5PIG0_9CAUD</name>
<sequence>MNIEKLICTEIELDGKKYKVVGVKFEKDNIILNVEETKGSDVDG</sequence>
<reference evidence="1" key="1">
    <citation type="journal article" date="2021" name="Proc. Natl. Acad. Sci. U.S.A.">
        <title>A Catalog of Tens of Thousands of Viruses from Human Metagenomes Reveals Hidden Associations with Chronic Diseases.</title>
        <authorList>
            <person name="Tisza M.J."/>
            <person name="Buck C.B."/>
        </authorList>
    </citation>
    <scope>NUCLEOTIDE SEQUENCE</scope>
    <source>
        <strain evidence="1">Ct3it16</strain>
    </source>
</reference>
<protein>
    <submittedName>
        <fullName evidence="1">Uncharacterized protein</fullName>
    </submittedName>
</protein>
<organism evidence="1">
    <name type="scientific">Myoviridae sp. ct3it16</name>
    <dbReference type="NCBI Taxonomy" id="2825027"/>
    <lineage>
        <taxon>Viruses</taxon>
        <taxon>Duplodnaviria</taxon>
        <taxon>Heunggongvirae</taxon>
        <taxon>Uroviricota</taxon>
        <taxon>Caudoviricetes</taxon>
    </lineage>
</organism>
<accession>A0A8S5PIG0</accession>
<evidence type="ECO:0000313" key="1">
    <source>
        <dbReference type="EMBL" id="DAE06259.1"/>
    </source>
</evidence>
<dbReference type="EMBL" id="BK015432">
    <property type="protein sequence ID" value="DAE06259.1"/>
    <property type="molecule type" value="Genomic_DNA"/>
</dbReference>
<proteinExistence type="predicted"/>